<name>A0A1I2ERI0_9SPHI</name>
<dbReference type="Gene3D" id="1.25.40.390">
    <property type="match status" value="1"/>
</dbReference>
<reference evidence="1 2" key="1">
    <citation type="submission" date="2016-10" db="EMBL/GenBank/DDBJ databases">
        <authorList>
            <person name="de Groot N.N."/>
        </authorList>
    </citation>
    <scope>NUCLEOTIDE SEQUENCE [LARGE SCALE GENOMIC DNA]</scope>
    <source>
        <strain evidence="1 2">ATCC 51969</strain>
    </source>
</reference>
<gene>
    <name evidence="1" type="ORF">SAMN03003324_01974</name>
</gene>
<dbReference type="AlphaFoldDB" id="A0A1I2ERI0"/>
<dbReference type="InterPro" id="IPR011990">
    <property type="entry name" value="TPR-like_helical_dom_sf"/>
</dbReference>
<accession>A0A1I2ERI0</accession>
<dbReference type="InterPro" id="IPR041662">
    <property type="entry name" value="SusD-like_2"/>
</dbReference>
<sequence>MKILQYTILTAGLLSLGSCKKFLDVNDNPNSPVSENLTLSAKLPAALISTVNQETGQINQLTALWGGYWGTTSEGTNLFFKEKTYNGVAIRGTRDGIQIWEGSYNTLLYYELIKKQAIQENALYYSGIAKIMQGWHFMRLVDLYNNVPFEEALQGTQFITPTYESGKSVYEKSIQLITDGIQDIKAASPAGTPAQADVIFAGNKTLWTKFANTIKLRGLLRQSEANNEAYIKTEIERIVQEGSGFLNAGESALARPGYLNTNGKMNPFWESNYRNAGGQTTNHLSIRPTVYVINKYESLNDPRLDKIYVPVKGAYKGVLFGNPQVEDQYNASNTSAFRGPVENDNKPAGLFKSFDQPSVLLSSFESLFLQAEAAQRGWIGGSSQTYYQAAIQESMKYLTVTQPEINTYLQQTSVTLTSAANPVQRIIEQKWLALNSISSMEAWSDFRRTGFPDIPNSLQAPSSDARPLRLMYPESERQTNGAQADKQGNDDIITAKVWWNP</sequence>
<evidence type="ECO:0000313" key="2">
    <source>
        <dbReference type="Proteomes" id="UP000183129"/>
    </source>
</evidence>
<dbReference type="STRING" id="34086.SAMN04488084_10619"/>
<dbReference type="RefSeq" id="WP_074963967.1">
    <property type="nucleotide sequence ID" value="NZ_FONS01000003.1"/>
</dbReference>
<dbReference type="EMBL" id="FONS01000003">
    <property type="protein sequence ID" value="SFE95672.1"/>
    <property type="molecule type" value="Genomic_DNA"/>
</dbReference>
<dbReference type="Pfam" id="PF12771">
    <property type="entry name" value="SusD-like_2"/>
    <property type="match status" value="1"/>
</dbReference>
<dbReference type="Proteomes" id="UP000183129">
    <property type="component" value="Unassembled WGS sequence"/>
</dbReference>
<dbReference type="PROSITE" id="PS51257">
    <property type="entry name" value="PROKAR_LIPOPROTEIN"/>
    <property type="match status" value="1"/>
</dbReference>
<dbReference type="SUPFAM" id="SSF48452">
    <property type="entry name" value="TPR-like"/>
    <property type="match status" value="1"/>
</dbReference>
<evidence type="ECO:0000313" key="1">
    <source>
        <dbReference type="EMBL" id="SFE95672.1"/>
    </source>
</evidence>
<proteinExistence type="predicted"/>
<organism evidence="1 2">
    <name type="scientific">Pedobacter antarcticus</name>
    <dbReference type="NCBI Taxonomy" id="34086"/>
    <lineage>
        <taxon>Bacteria</taxon>
        <taxon>Pseudomonadati</taxon>
        <taxon>Bacteroidota</taxon>
        <taxon>Sphingobacteriia</taxon>
        <taxon>Sphingobacteriales</taxon>
        <taxon>Sphingobacteriaceae</taxon>
        <taxon>Pedobacter</taxon>
    </lineage>
</organism>
<protein>
    <submittedName>
        <fullName evidence="1">Starch-binding associating with outer membrane</fullName>
    </submittedName>
</protein>